<dbReference type="InterPro" id="IPR036875">
    <property type="entry name" value="Znf_CCHC_sf"/>
</dbReference>
<evidence type="ECO:0000256" key="1">
    <source>
        <dbReference type="PROSITE-ProRule" id="PRU00047"/>
    </source>
</evidence>
<dbReference type="InterPro" id="IPR048270">
    <property type="entry name" value="PNMA_C"/>
</dbReference>
<evidence type="ECO:0000313" key="5">
    <source>
        <dbReference type="Proteomes" id="UP001652620"/>
    </source>
</evidence>
<dbReference type="PROSITE" id="PS50800">
    <property type="entry name" value="SAP"/>
    <property type="match status" value="1"/>
</dbReference>
<organism evidence="5 6">
    <name type="scientific">Bactrocera dorsalis</name>
    <name type="common">Oriental fruit fly</name>
    <name type="synonym">Dacus dorsalis</name>
    <dbReference type="NCBI Taxonomy" id="27457"/>
    <lineage>
        <taxon>Eukaryota</taxon>
        <taxon>Metazoa</taxon>
        <taxon>Ecdysozoa</taxon>
        <taxon>Arthropoda</taxon>
        <taxon>Hexapoda</taxon>
        <taxon>Insecta</taxon>
        <taxon>Pterygota</taxon>
        <taxon>Neoptera</taxon>
        <taxon>Endopterygota</taxon>
        <taxon>Diptera</taxon>
        <taxon>Brachycera</taxon>
        <taxon>Muscomorpha</taxon>
        <taxon>Tephritoidea</taxon>
        <taxon>Tephritidae</taxon>
        <taxon>Bactrocera</taxon>
        <taxon>Bactrocera</taxon>
    </lineage>
</organism>
<dbReference type="SUPFAM" id="SSF57756">
    <property type="entry name" value="Retrovirus zinc finger-like domains"/>
    <property type="match status" value="1"/>
</dbReference>
<feature type="domain" description="SAP" evidence="4">
    <location>
        <begin position="4"/>
        <end position="38"/>
    </location>
</feature>
<keyword evidence="1" id="KW-0862">Zinc</keyword>
<dbReference type="SUPFAM" id="SSF68906">
    <property type="entry name" value="SAP domain"/>
    <property type="match status" value="1"/>
</dbReference>
<dbReference type="Gene3D" id="4.10.60.10">
    <property type="entry name" value="Zinc finger, CCHC-type"/>
    <property type="match status" value="1"/>
</dbReference>
<protein>
    <submittedName>
        <fullName evidence="6">Uncharacterized protein LOC125778140</fullName>
    </submittedName>
</protein>
<keyword evidence="5" id="KW-1185">Reference proteome</keyword>
<dbReference type="PANTHER" id="PTHR23002">
    <property type="entry name" value="ZINC FINGER CCHC DOMAIN CONTAINING PROTEIN"/>
    <property type="match status" value="1"/>
</dbReference>
<evidence type="ECO:0000313" key="6">
    <source>
        <dbReference type="RefSeq" id="XP_049310647.1"/>
    </source>
</evidence>
<dbReference type="SMART" id="SM00513">
    <property type="entry name" value="SAP"/>
    <property type="match status" value="1"/>
</dbReference>
<keyword evidence="1" id="KW-0863">Zinc-finger</keyword>
<dbReference type="RefSeq" id="XP_049310647.1">
    <property type="nucleotide sequence ID" value="XM_049454690.1"/>
</dbReference>
<sequence>MDNVADHTVAQLRAWLRRLELPSSGNKSSLVLRLQEVPASERGECPSGAEVEEILLPIFEDQQTVPGTDDVAAAQVEDGSTIQQVEEQPVKIVADAGPTEVELLKRETNLLRREKDLLERENAMLQRMMLGGETLSHPQSNQATISLDLIKNLIPEYEGGVNFNLWAAQFKSVTSAYTINEGESRIIFLNKLKGKAQQWLYGNPDFATQQVDELISQMNQVFGSGENKVVLRRKFETRKWKSGERFIEYFNDKVVLANQLQLGEEELVEYIIDGIPDYRLRNQAYMQCYTTKAQLLQAFSKIETGPKPIAPAQSQIQERRCYNCSSRGHLAAECRKPKREMGTCYGCGSQNHQIATCPEKKTVHAVNEYNV</sequence>
<dbReference type="GeneID" id="125778140"/>
<evidence type="ECO:0000259" key="4">
    <source>
        <dbReference type="PROSITE" id="PS50800"/>
    </source>
</evidence>
<dbReference type="InterPro" id="IPR003034">
    <property type="entry name" value="SAP_dom"/>
</dbReference>
<dbReference type="Pfam" id="PF14893">
    <property type="entry name" value="PNMA"/>
    <property type="match status" value="1"/>
</dbReference>
<dbReference type="Proteomes" id="UP001652620">
    <property type="component" value="Chromosome 4"/>
</dbReference>
<keyword evidence="1" id="KW-0479">Metal-binding</keyword>
<dbReference type="Pfam" id="PF02037">
    <property type="entry name" value="SAP"/>
    <property type="match status" value="1"/>
</dbReference>
<reference evidence="6" key="1">
    <citation type="submission" date="2025-08" db="UniProtKB">
        <authorList>
            <consortium name="RefSeq"/>
        </authorList>
    </citation>
    <scope>IDENTIFICATION</scope>
    <source>
        <tissue evidence="6">Adult</tissue>
    </source>
</reference>
<dbReference type="SMART" id="SM00343">
    <property type="entry name" value="ZnF_C2HC"/>
    <property type="match status" value="2"/>
</dbReference>
<feature type="coiled-coil region" evidence="2">
    <location>
        <begin position="101"/>
        <end position="128"/>
    </location>
</feature>
<name>A0ABM3JN39_BACDO</name>
<dbReference type="InterPro" id="IPR036361">
    <property type="entry name" value="SAP_dom_sf"/>
</dbReference>
<accession>A0ABM3JN39</accession>
<gene>
    <name evidence="6" type="primary">LOC125778140</name>
</gene>
<dbReference type="InterPro" id="IPR051714">
    <property type="entry name" value="Znf_CCHC_NABP"/>
</dbReference>
<dbReference type="Gene3D" id="1.10.720.30">
    <property type="entry name" value="SAP domain"/>
    <property type="match status" value="1"/>
</dbReference>
<evidence type="ECO:0000256" key="2">
    <source>
        <dbReference type="SAM" id="Coils"/>
    </source>
</evidence>
<dbReference type="InterPro" id="IPR001878">
    <property type="entry name" value="Znf_CCHC"/>
</dbReference>
<feature type="domain" description="CCHC-type" evidence="3">
    <location>
        <begin position="319"/>
        <end position="336"/>
    </location>
</feature>
<keyword evidence="2" id="KW-0175">Coiled coil</keyword>
<evidence type="ECO:0000259" key="3">
    <source>
        <dbReference type="PROSITE" id="PS50158"/>
    </source>
</evidence>
<dbReference type="Pfam" id="PF00098">
    <property type="entry name" value="zf-CCHC"/>
    <property type="match status" value="1"/>
</dbReference>
<dbReference type="PROSITE" id="PS50158">
    <property type="entry name" value="ZF_CCHC"/>
    <property type="match status" value="1"/>
</dbReference>
<proteinExistence type="predicted"/>